<keyword evidence="1" id="KW-1133">Transmembrane helix</keyword>
<comment type="caution">
    <text evidence="2">The sequence shown here is derived from an EMBL/GenBank/DDBJ whole genome shotgun (WGS) entry which is preliminary data.</text>
</comment>
<gene>
    <name evidence="2" type="ORF">DSM107014_00535</name>
</gene>
<proteinExistence type="predicted"/>
<dbReference type="Proteomes" id="UP000767446">
    <property type="component" value="Unassembled WGS sequence"/>
</dbReference>
<evidence type="ECO:0000256" key="1">
    <source>
        <dbReference type="SAM" id="Phobius"/>
    </source>
</evidence>
<name>A0A941GMF8_9CHRO</name>
<dbReference type="AlphaFoldDB" id="A0A941GMF8"/>
<dbReference type="EMBL" id="JADQBC010000002">
    <property type="protein sequence ID" value="MBR8826387.1"/>
    <property type="molecule type" value="Genomic_DNA"/>
</dbReference>
<sequence>MNTKVNFLQHFFKQNANQGFTTAGFLLRIFLYTGVVSTLFLPPYNSKQGNCNNYREGKNIIGTLNRAQQAYHFEKMSFADRVDLAQPTNPLGVVIVSNYYNVRILSPMIPAQNLNESEELAKDADRVFMFAQFDAPGEKELPNFIGGMFYSEGQYSSIICQSDLPATLPTSMPTLTLEEAKCPEGWTILN</sequence>
<keyword evidence="1" id="KW-0812">Transmembrane</keyword>
<organism evidence="2 3">
    <name type="scientific">Gomphosphaeria aponina SAG 52.96 = DSM 107014</name>
    <dbReference type="NCBI Taxonomy" id="1521640"/>
    <lineage>
        <taxon>Bacteria</taxon>
        <taxon>Bacillati</taxon>
        <taxon>Cyanobacteriota</taxon>
        <taxon>Cyanophyceae</taxon>
        <taxon>Oscillatoriophycideae</taxon>
        <taxon>Chroococcales</taxon>
        <taxon>Gomphosphaeriaceae</taxon>
        <taxon>Gomphosphaeria</taxon>
    </lineage>
</organism>
<keyword evidence="1" id="KW-0472">Membrane</keyword>
<accession>A0A941GMF8</accession>
<evidence type="ECO:0000313" key="3">
    <source>
        <dbReference type="Proteomes" id="UP000767446"/>
    </source>
</evidence>
<feature type="transmembrane region" description="Helical" evidence="1">
    <location>
        <begin position="20"/>
        <end position="41"/>
    </location>
</feature>
<dbReference type="Pfam" id="PF16734">
    <property type="entry name" value="Pilin_GH"/>
    <property type="match status" value="1"/>
</dbReference>
<protein>
    <submittedName>
        <fullName evidence="2">Type IV pilin-like G/H family protein</fullName>
    </submittedName>
</protein>
<dbReference type="InterPro" id="IPR031975">
    <property type="entry name" value="Pilin_GH"/>
</dbReference>
<evidence type="ECO:0000313" key="2">
    <source>
        <dbReference type="EMBL" id="MBR8826387.1"/>
    </source>
</evidence>
<reference evidence="2" key="1">
    <citation type="submission" date="2021-02" db="EMBL/GenBank/DDBJ databases">
        <title>Metagenome analyses of Stigonema ocellatum DSM 106950, Chlorogloea purpurea SAG 13.99 and Gomphosphaeria aponina DSM 107014.</title>
        <authorList>
            <person name="Marter P."/>
            <person name="Huang S."/>
        </authorList>
    </citation>
    <scope>NUCLEOTIDE SEQUENCE</scope>
    <source>
        <strain evidence="2">JP213</strain>
    </source>
</reference>